<evidence type="ECO:0000313" key="2">
    <source>
        <dbReference type="EMBL" id="QDU81033.1"/>
    </source>
</evidence>
<keyword evidence="3" id="KW-1185">Reference proteome</keyword>
<sequence length="409" mass="47039">MTFETELPKSNSLSIWQTYLGLTVALVLSILVSVAHSQDSSSETETATSVPLWKLTYRDHEGKSVTTEGRILTRAADGGLLLERRDGYLLNVIPDAIIEQQQTTSDFSYLTSDELATSLQQELGTGFLTHQTEHYVLLSELSPDYTEWAGTLLEQMYGQFFREWSKAELKLHEPRCPLPILLFQDRERFQEYVKTELLQDTLPNQGFYSVRTNRVVLIDLAEGKTWLEARNARAGDQQLAEAMLNTSTIVHEGVHQLCYNTGMLARFSDAPLWLSEGIALYFETPSQRSRTGWGGSGRINNSRLFRFRDFMDKERPDNSLTTLISSNSRLEQQETALNAYAESWLFTSFLMKRRRQNLETYLKSLGEKTPFVWDDTAKRTSDFEAAFGKEWEDLEKEFLNFVRRLRPSR</sequence>
<gene>
    <name evidence="2" type="ORF">Pla110_27700</name>
</gene>
<dbReference type="KEGG" id="plon:Pla110_27700"/>
<reference evidence="2 3" key="1">
    <citation type="submission" date="2019-02" db="EMBL/GenBank/DDBJ databases">
        <title>Deep-cultivation of Planctomycetes and their phenomic and genomic characterization uncovers novel biology.</title>
        <authorList>
            <person name="Wiegand S."/>
            <person name="Jogler M."/>
            <person name="Boedeker C."/>
            <person name="Pinto D."/>
            <person name="Vollmers J."/>
            <person name="Rivas-Marin E."/>
            <person name="Kohn T."/>
            <person name="Peeters S.H."/>
            <person name="Heuer A."/>
            <person name="Rast P."/>
            <person name="Oberbeckmann S."/>
            <person name="Bunk B."/>
            <person name="Jeske O."/>
            <person name="Meyerdierks A."/>
            <person name="Storesund J.E."/>
            <person name="Kallscheuer N."/>
            <person name="Luecker S."/>
            <person name="Lage O.M."/>
            <person name="Pohl T."/>
            <person name="Merkel B.J."/>
            <person name="Hornburger P."/>
            <person name="Mueller R.-W."/>
            <person name="Bruemmer F."/>
            <person name="Labrenz M."/>
            <person name="Spormann A.M."/>
            <person name="Op den Camp H."/>
            <person name="Overmann J."/>
            <person name="Amann R."/>
            <person name="Jetten M.S.M."/>
            <person name="Mascher T."/>
            <person name="Medema M.H."/>
            <person name="Devos D.P."/>
            <person name="Kaster A.-K."/>
            <person name="Ovreas L."/>
            <person name="Rohde M."/>
            <person name="Galperin M.Y."/>
            <person name="Jogler C."/>
        </authorList>
    </citation>
    <scope>NUCLEOTIDE SEQUENCE [LARGE SCALE GENOMIC DNA]</scope>
    <source>
        <strain evidence="2 3">Pla110</strain>
    </source>
</reference>
<organism evidence="2 3">
    <name type="scientific">Polystyrenella longa</name>
    <dbReference type="NCBI Taxonomy" id="2528007"/>
    <lineage>
        <taxon>Bacteria</taxon>
        <taxon>Pseudomonadati</taxon>
        <taxon>Planctomycetota</taxon>
        <taxon>Planctomycetia</taxon>
        <taxon>Planctomycetales</taxon>
        <taxon>Planctomycetaceae</taxon>
        <taxon>Polystyrenella</taxon>
    </lineage>
</organism>
<feature type="domain" description="DUF1570" evidence="1">
    <location>
        <begin position="246"/>
        <end position="371"/>
    </location>
</feature>
<dbReference type="RefSeq" id="WP_197440187.1">
    <property type="nucleotide sequence ID" value="NZ_CP036281.1"/>
</dbReference>
<name>A0A518CP97_9PLAN</name>
<accession>A0A518CP97</accession>
<evidence type="ECO:0000313" key="3">
    <source>
        <dbReference type="Proteomes" id="UP000317178"/>
    </source>
</evidence>
<dbReference type="EMBL" id="CP036281">
    <property type="protein sequence ID" value="QDU81033.1"/>
    <property type="molecule type" value="Genomic_DNA"/>
</dbReference>
<dbReference type="AlphaFoldDB" id="A0A518CP97"/>
<dbReference type="Proteomes" id="UP000317178">
    <property type="component" value="Chromosome"/>
</dbReference>
<proteinExistence type="predicted"/>
<dbReference type="Pfam" id="PF07607">
    <property type="entry name" value="DUF1570"/>
    <property type="match status" value="1"/>
</dbReference>
<protein>
    <recommendedName>
        <fullName evidence="1">DUF1570 domain-containing protein</fullName>
    </recommendedName>
</protein>
<evidence type="ECO:0000259" key="1">
    <source>
        <dbReference type="Pfam" id="PF07607"/>
    </source>
</evidence>
<dbReference type="InterPro" id="IPR011464">
    <property type="entry name" value="DUF1570"/>
</dbReference>